<evidence type="ECO:0000256" key="6">
    <source>
        <dbReference type="ARBA" id="ARBA00022840"/>
    </source>
</evidence>
<keyword evidence="3 8" id="KW-0436">Ligase</keyword>
<dbReference type="SUPFAM" id="SSF55931">
    <property type="entry name" value="Glutamine synthetase/guanido kinase"/>
    <property type="match status" value="1"/>
</dbReference>
<dbReference type="Pfam" id="PF04262">
    <property type="entry name" value="Glu_cys_ligase"/>
    <property type="match status" value="1"/>
</dbReference>
<dbReference type="InterPro" id="IPR007370">
    <property type="entry name" value="Glu_cys_ligase"/>
</dbReference>
<comment type="pathway">
    <text evidence="1 8 9">Sulfur metabolism; glutathione biosynthesis; glutathione from L-cysteine and L-glutamate: step 1/2.</text>
</comment>
<dbReference type="Gene3D" id="3.30.590.20">
    <property type="match status" value="1"/>
</dbReference>
<name>A0A1H2H9Q5_9GAMM</name>
<evidence type="ECO:0000256" key="5">
    <source>
        <dbReference type="ARBA" id="ARBA00022741"/>
    </source>
</evidence>
<dbReference type="STRING" id="1434072.SAMN05216210_2883"/>
<evidence type="ECO:0000256" key="2">
    <source>
        <dbReference type="ARBA" id="ARBA00008772"/>
    </source>
</evidence>
<evidence type="ECO:0000256" key="9">
    <source>
        <dbReference type="RuleBase" id="RU004391"/>
    </source>
</evidence>
<proteinExistence type="inferred from homology"/>
<dbReference type="GO" id="GO:0006750">
    <property type="term" value="P:glutathione biosynthetic process"/>
    <property type="evidence" value="ECO:0007669"/>
    <property type="project" value="UniProtKB-UniRule"/>
</dbReference>
<gene>
    <name evidence="8" type="primary">gshA</name>
    <name evidence="11" type="ORF">SAMN05216210_2883</name>
</gene>
<evidence type="ECO:0000256" key="1">
    <source>
        <dbReference type="ARBA" id="ARBA00005006"/>
    </source>
</evidence>
<organism evidence="11 12">
    <name type="scientific">Halopseudomonas salegens</name>
    <dbReference type="NCBI Taxonomy" id="1434072"/>
    <lineage>
        <taxon>Bacteria</taxon>
        <taxon>Pseudomonadati</taxon>
        <taxon>Pseudomonadota</taxon>
        <taxon>Gammaproteobacteria</taxon>
        <taxon>Pseudomonadales</taxon>
        <taxon>Pseudomonadaceae</taxon>
        <taxon>Halopseudomonas</taxon>
    </lineage>
</organism>
<keyword evidence="5 8" id="KW-0547">Nucleotide-binding</keyword>
<evidence type="ECO:0000313" key="12">
    <source>
        <dbReference type="Proteomes" id="UP000243924"/>
    </source>
</evidence>
<dbReference type="OrthoDB" id="9803907at2"/>
<dbReference type="UniPathway" id="UPA00142">
    <property type="reaction ID" value="UER00209"/>
</dbReference>
<dbReference type="HAMAP" id="MF_00578">
    <property type="entry name" value="Glu_cys_ligase"/>
    <property type="match status" value="1"/>
</dbReference>
<comment type="similarity">
    <text evidence="2 8">Belongs to the glutamate--cysteine ligase type 1 family. Type 1 subfamily.</text>
</comment>
<evidence type="ECO:0000259" key="10">
    <source>
        <dbReference type="Pfam" id="PF04262"/>
    </source>
</evidence>
<dbReference type="GO" id="GO:0005829">
    <property type="term" value="C:cytosol"/>
    <property type="evidence" value="ECO:0007669"/>
    <property type="project" value="TreeGrafter"/>
</dbReference>
<accession>A0A1H2H9Q5</accession>
<evidence type="ECO:0000256" key="4">
    <source>
        <dbReference type="ARBA" id="ARBA00022684"/>
    </source>
</evidence>
<evidence type="ECO:0000313" key="11">
    <source>
        <dbReference type="EMBL" id="SDU28611.1"/>
    </source>
</evidence>
<dbReference type="AlphaFoldDB" id="A0A1H2H9Q5"/>
<comment type="catalytic activity">
    <reaction evidence="7 8 9">
        <text>L-cysteine + L-glutamate + ATP = gamma-L-glutamyl-L-cysteine + ADP + phosphate + H(+)</text>
        <dbReference type="Rhea" id="RHEA:13285"/>
        <dbReference type="ChEBI" id="CHEBI:15378"/>
        <dbReference type="ChEBI" id="CHEBI:29985"/>
        <dbReference type="ChEBI" id="CHEBI:30616"/>
        <dbReference type="ChEBI" id="CHEBI:35235"/>
        <dbReference type="ChEBI" id="CHEBI:43474"/>
        <dbReference type="ChEBI" id="CHEBI:58173"/>
        <dbReference type="ChEBI" id="CHEBI:456216"/>
        <dbReference type="EC" id="6.3.2.2"/>
    </reaction>
</comment>
<keyword evidence="4 8" id="KW-0317">Glutathione biosynthesis</keyword>
<sequence length="527" mass="58888">MSPTLKRHLDVLQHPQWADSLRDCRHGIEKESLRISADGRLAMTAHPPGLGSALTHPQITTDYSEALVELITPVCRAVPDLLRQLDDIHRYTYSQIGDEWLWTESMPCRLPATDNDIPIAWYGSSNVGTLKHVYRRGLAIRYGKAMQCIAGIHYNFSLSPAVWQLLQQTAGDQSSAQDWQSASYFGMIRNFRRYSWLLMYLFGASPALCSTFLQGRQHNLQLMGEKTLYLPWATSLRMSDLGYNNNAQAGLNICYNSLDNYIESMIRATSLPFARYAELGTHDANGEWQQLNTNLLQIENEFYSPIRPKRVTLSGEKPVHALAARGVEYIEVRCMDIDPFEPLGISLETARFLDVFLLYCALEESPPLEQAECLEVVENFSLAVRRGREPGLQLHQRGVARTLTTWGQQLVTAMAPCAALLDQVHGGNDYSASLSAQTAKLVDPELTPSARVLAGIKAHGDSFFRFALAQSAAHQAHFSARPLPAEQQAAMQAEARESLVEQQAIEAADDVDFDSFVAAYMAQDPRH</sequence>
<evidence type="ECO:0000256" key="8">
    <source>
        <dbReference type="HAMAP-Rule" id="MF_00578"/>
    </source>
</evidence>
<dbReference type="PANTHER" id="PTHR38761:SF1">
    <property type="entry name" value="GLUTAMATE--CYSTEINE LIGASE"/>
    <property type="match status" value="1"/>
</dbReference>
<dbReference type="Proteomes" id="UP000243924">
    <property type="component" value="Chromosome I"/>
</dbReference>
<dbReference type="InterPro" id="IPR006334">
    <property type="entry name" value="Glut_cys_ligase"/>
</dbReference>
<dbReference type="NCBIfam" id="TIGR01434">
    <property type="entry name" value="glu_cys_ligase"/>
    <property type="match status" value="1"/>
</dbReference>
<feature type="domain" description="Glutamate--cysteine ligase" evidence="10">
    <location>
        <begin position="10"/>
        <end position="381"/>
    </location>
</feature>
<dbReference type="RefSeq" id="WP_092388110.1">
    <property type="nucleotide sequence ID" value="NZ_LT629787.1"/>
</dbReference>
<keyword evidence="6 8" id="KW-0067">ATP-binding</keyword>
<dbReference type="PANTHER" id="PTHR38761">
    <property type="entry name" value="GLUTAMATE--CYSTEINE LIGASE"/>
    <property type="match status" value="1"/>
</dbReference>
<dbReference type="InterPro" id="IPR014746">
    <property type="entry name" value="Gln_synth/guanido_kin_cat_dom"/>
</dbReference>
<dbReference type="GO" id="GO:0005524">
    <property type="term" value="F:ATP binding"/>
    <property type="evidence" value="ECO:0007669"/>
    <property type="project" value="UniProtKB-KW"/>
</dbReference>
<evidence type="ECO:0000256" key="7">
    <source>
        <dbReference type="ARBA" id="ARBA00048819"/>
    </source>
</evidence>
<dbReference type="EC" id="6.3.2.2" evidence="8"/>
<dbReference type="GO" id="GO:0004357">
    <property type="term" value="F:glutamate-cysteine ligase activity"/>
    <property type="evidence" value="ECO:0007669"/>
    <property type="project" value="UniProtKB-UniRule"/>
</dbReference>
<reference evidence="12" key="1">
    <citation type="submission" date="2016-10" db="EMBL/GenBank/DDBJ databases">
        <authorList>
            <person name="Varghese N."/>
            <person name="Submissions S."/>
        </authorList>
    </citation>
    <scope>NUCLEOTIDE SEQUENCE [LARGE SCALE GENOMIC DNA]</scope>
    <source>
        <strain evidence="12">CECT 8338</strain>
    </source>
</reference>
<keyword evidence="12" id="KW-1185">Reference proteome</keyword>
<dbReference type="GO" id="GO:0046872">
    <property type="term" value="F:metal ion binding"/>
    <property type="evidence" value="ECO:0007669"/>
    <property type="project" value="TreeGrafter"/>
</dbReference>
<evidence type="ECO:0000256" key="3">
    <source>
        <dbReference type="ARBA" id="ARBA00022598"/>
    </source>
</evidence>
<dbReference type="EMBL" id="LT629787">
    <property type="protein sequence ID" value="SDU28611.1"/>
    <property type="molecule type" value="Genomic_DNA"/>
</dbReference>
<protein>
    <recommendedName>
        <fullName evidence="8">Glutamate--cysteine ligase</fullName>
        <ecNumber evidence="8">6.3.2.2</ecNumber>
    </recommendedName>
    <alternativeName>
        <fullName evidence="8">Gamma-ECS</fullName>
        <shortName evidence="8">GCS</shortName>
    </alternativeName>
    <alternativeName>
        <fullName evidence="8">Gamma-glutamylcysteine synthetase</fullName>
    </alternativeName>
</protein>